<name>A0AA89T5T4_9GAMM</name>
<reference evidence="2 3" key="1">
    <citation type="submission" date="2020-08" db="EMBL/GenBank/DDBJ databases">
        <title>Genomic Encyclopedia of Type Strains, Phase IV (KMG-IV): sequencing the most valuable type-strain genomes for metagenomic binning, comparative biology and taxonomic classification.</title>
        <authorList>
            <person name="Goeker M."/>
        </authorList>
    </citation>
    <scope>NUCLEOTIDE SEQUENCE [LARGE SCALE GENOMIC DNA]</scope>
    <source>
        <strain evidence="2 3">DSM 11525</strain>
    </source>
</reference>
<evidence type="ECO:0000313" key="2">
    <source>
        <dbReference type="EMBL" id="MBB5211600.1"/>
    </source>
</evidence>
<feature type="transmembrane region" description="Helical" evidence="1">
    <location>
        <begin position="6"/>
        <end position="25"/>
    </location>
</feature>
<dbReference type="EMBL" id="JACHHR010000002">
    <property type="protein sequence ID" value="MBB5211600.1"/>
    <property type="molecule type" value="Genomic_DNA"/>
</dbReference>
<comment type="caution">
    <text evidence="2">The sequence shown here is derived from an EMBL/GenBank/DDBJ whole genome shotgun (WGS) entry which is preliminary data.</text>
</comment>
<keyword evidence="1" id="KW-0812">Transmembrane</keyword>
<sequence>MNRRNLIFILVMTLLVLQLVQHYFISGAQ</sequence>
<dbReference type="Proteomes" id="UP000563601">
    <property type="component" value="Unassembled WGS sequence"/>
</dbReference>
<organism evidence="2 3">
    <name type="scientific">Microbulbifer hydrolyticus</name>
    <dbReference type="NCBI Taxonomy" id="48074"/>
    <lineage>
        <taxon>Bacteria</taxon>
        <taxon>Pseudomonadati</taxon>
        <taxon>Pseudomonadota</taxon>
        <taxon>Gammaproteobacteria</taxon>
        <taxon>Cellvibrionales</taxon>
        <taxon>Microbulbiferaceae</taxon>
        <taxon>Microbulbifer</taxon>
    </lineage>
</organism>
<gene>
    <name evidence="2" type="ORF">HNQ53_001818</name>
</gene>
<keyword evidence="1" id="KW-1133">Transmembrane helix</keyword>
<evidence type="ECO:0000256" key="1">
    <source>
        <dbReference type="SAM" id="Phobius"/>
    </source>
</evidence>
<dbReference type="AlphaFoldDB" id="A0AA89T5T4"/>
<accession>A0AA89T5T4</accession>
<evidence type="ECO:0000313" key="3">
    <source>
        <dbReference type="Proteomes" id="UP000563601"/>
    </source>
</evidence>
<proteinExistence type="predicted"/>
<protein>
    <submittedName>
        <fullName evidence="2">Uncharacterized protein</fullName>
    </submittedName>
</protein>
<keyword evidence="1" id="KW-0472">Membrane</keyword>